<dbReference type="GO" id="GO:0030313">
    <property type="term" value="C:cell envelope"/>
    <property type="evidence" value="ECO:0007669"/>
    <property type="project" value="UniProtKB-SubCell"/>
</dbReference>
<reference evidence="7 8" key="1">
    <citation type="submission" date="2018-09" db="EMBL/GenBank/DDBJ databases">
        <title>Phylogeny of the Shewanellaceae, and recommendation for two new genera, Pseudoshewanella and Parashewanella.</title>
        <authorList>
            <person name="Wang G."/>
        </authorList>
    </citation>
    <scope>NUCLEOTIDE SEQUENCE [LARGE SCALE GENOMIC DNA]</scope>
    <source>
        <strain evidence="7 8">C51</strain>
    </source>
</reference>
<dbReference type="EMBL" id="QZEI01000132">
    <property type="protein sequence ID" value="RLV57837.1"/>
    <property type="molecule type" value="Genomic_DNA"/>
</dbReference>
<evidence type="ECO:0000256" key="5">
    <source>
        <dbReference type="ARBA" id="ARBA00023180"/>
    </source>
</evidence>
<dbReference type="AlphaFoldDB" id="A0A3L8PR28"/>
<comment type="subcellular location">
    <subcellularLocation>
        <location evidence="1">Secreted</location>
        <location evidence="1">Cell wall</location>
    </subcellularLocation>
</comment>
<evidence type="ECO:0000256" key="2">
    <source>
        <dbReference type="ARBA" id="ARBA00022512"/>
    </source>
</evidence>
<accession>A0A3L8PR28</accession>
<dbReference type="SUPFAM" id="SSF52058">
    <property type="entry name" value="L domain-like"/>
    <property type="match status" value="2"/>
</dbReference>
<dbReference type="Gene3D" id="3.80.20.20">
    <property type="entry name" value="Receptor L-domain"/>
    <property type="match status" value="2"/>
</dbReference>
<evidence type="ECO:0000256" key="1">
    <source>
        <dbReference type="ARBA" id="ARBA00004191"/>
    </source>
</evidence>
<proteinExistence type="predicted"/>
<name>A0A3L8PR28_9GAMM</name>
<evidence type="ECO:0000313" key="7">
    <source>
        <dbReference type="EMBL" id="RLV57837.1"/>
    </source>
</evidence>
<feature type="chain" id="PRO_5018197568" description="Receptor L-domain domain-containing protein" evidence="6">
    <location>
        <begin position="22"/>
        <end position="335"/>
    </location>
</feature>
<evidence type="ECO:0008006" key="9">
    <source>
        <dbReference type="Google" id="ProtNLM"/>
    </source>
</evidence>
<evidence type="ECO:0000256" key="3">
    <source>
        <dbReference type="ARBA" id="ARBA00022525"/>
    </source>
</evidence>
<dbReference type="Proteomes" id="UP000281474">
    <property type="component" value="Unassembled WGS sequence"/>
</dbReference>
<dbReference type="PANTHER" id="PTHR31018:SF3">
    <property type="entry name" value="RECEPTOR PROTEIN-TYROSINE KINASE"/>
    <property type="match status" value="1"/>
</dbReference>
<protein>
    <recommendedName>
        <fullName evidence="9">Receptor L-domain domain-containing protein</fullName>
    </recommendedName>
</protein>
<organism evidence="7 8">
    <name type="scientific">Parashewanella curva</name>
    <dbReference type="NCBI Taxonomy" id="2338552"/>
    <lineage>
        <taxon>Bacteria</taxon>
        <taxon>Pseudomonadati</taxon>
        <taxon>Pseudomonadota</taxon>
        <taxon>Gammaproteobacteria</taxon>
        <taxon>Alteromonadales</taxon>
        <taxon>Shewanellaceae</taxon>
        <taxon>Parashewanella</taxon>
    </lineage>
</organism>
<dbReference type="InterPro" id="IPR051648">
    <property type="entry name" value="CWI-Assembly_Regulator"/>
</dbReference>
<evidence type="ECO:0000313" key="8">
    <source>
        <dbReference type="Proteomes" id="UP000281474"/>
    </source>
</evidence>
<keyword evidence="3" id="KW-0964">Secreted</keyword>
<sequence length="335" mass="36160">MRSSHGLFFLMTFVFSLSAVAKPLQFKQSNALSSKSSNFTETQLKVSGDPTSCDVRSNVELKEQNDVTAFPSTLPKGCQNVAIDGDLYIGGDLESKSNISDLTALGVIQSVKGRLIVSYTSSLIDFKGFKDLQNVGADFVVAQNSGLTSLDGLDELQQVGGTLSIANNANLTSLIGMPKLATVKNLSIQRDKALTSLTWLPSFQSISGYVEVSSNTTLSSLNGLYVKSQQIGSLAIVDNSKLTNIDALSRLKNVEKSINISDNEALSSLSSLSNITPLQPNKDIPSKSLTLEYDKSAKPLLTDCKGVCNYLTWVKSLNTDNLPQQCQNTINHCWQ</sequence>
<feature type="signal peptide" evidence="6">
    <location>
        <begin position="1"/>
        <end position="21"/>
    </location>
</feature>
<keyword evidence="8" id="KW-1185">Reference proteome</keyword>
<dbReference type="PANTHER" id="PTHR31018">
    <property type="entry name" value="SPORULATION-SPECIFIC PROTEIN-RELATED"/>
    <property type="match status" value="1"/>
</dbReference>
<dbReference type="OrthoDB" id="8832761at2"/>
<keyword evidence="2" id="KW-0134">Cell wall</keyword>
<dbReference type="InterPro" id="IPR036941">
    <property type="entry name" value="Rcpt_L-dom_sf"/>
</dbReference>
<comment type="caution">
    <text evidence="7">The sequence shown here is derived from an EMBL/GenBank/DDBJ whole genome shotgun (WGS) entry which is preliminary data.</text>
</comment>
<evidence type="ECO:0000256" key="6">
    <source>
        <dbReference type="SAM" id="SignalP"/>
    </source>
</evidence>
<keyword evidence="4 6" id="KW-0732">Signal</keyword>
<evidence type="ECO:0000256" key="4">
    <source>
        <dbReference type="ARBA" id="ARBA00022729"/>
    </source>
</evidence>
<keyword evidence="5" id="KW-0325">Glycoprotein</keyword>
<gene>
    <name evidence="7" type="ORF">D5018_20410</name>
</gene>
<dbReference type="RefSeq" id="WP_121840819.1">
    <property type="nucleotide sequence ID" value="NZ_ML014881.1"/>
</dbReference>